<sequence length="97" mass="10917">MYDSQTRGIKTRPTYSADQSLRKRPGTGLRRDPVLAVGDLENLKSHPRQRRARDPKNGPYKYAEAGGDRKLEKARPGGFPDAQIRERTGQTRRVAAV</sequence>
<dbReference type="AlphaFoldDB" id="A0AAV7S1V4"/>
<reference evidence="2" key="1">
    <citation type="journal article" date="2022" name="bioRxiv">
        <title>Sequencing and chromosome-scale assembly of the giantPleurodeles waltlgenome.</title>
        <authorList>
            <person name="Brown T."/>
            <person name="Elewa A."/>
            <person name="Iarovenko S."/>
            <person name="Subramanian E."/>
            <person name="Araus A.J."/>
            <person name="Petzold A."/>
            <person name="Susuki M."/>
            <person name="Suzuki K.-i.T."/>
            <person name="Hayashi T."/>
            <person name="Toyoda A."/>
            <person name="Oliveira C."/>
            <person name="Osipova E."/>
            <person name="Leigh N.D."/>
            <person name="Simon A."/>
            <person name="Yun M.H."/>
        </authorList>
    </citation>
    <scope>NUCLEOTIDE SEQUENCE</scope>
    <source>
        <strain evidence="2">20211129_DDA</strain>
        <tissue evidence="2">Liver</tissue>
    </source>
</reference>
<protein>
    <submittedName>
        <fullName evidence="2">Uncharacterized protein</fullName>
    </submittedName>
</protein>
<feature type="compositionally biased region" description="Basic and acidic residues" evidence="1">
    <location>
        <begin position="66"/>
        <end position="75"/>
    </location>
</feature>
<feature type="region of interest" description="Disordered" evidence="1">
    <location>
        <begin position="1"/>
        <end position="97"/>
    </location>
</feature>
<dbReference type="EMBL" id="JANPWB010000009">
    <property type="protein sequence ID" value="KAJ1157916.1"/>
    <property type="molecule type" value="Genomic_DNA"/>
</dbReference>
<feature type="compositionally biased region" description="Polar residues" evidence="1">
    <location>
        <begin position="1"/>
        <end position="19"/>
    </location>
</feature>
<name>A0AAV7S1V4_PLEWA</name>
<accession>A0AAV7S1V4</accession>
<gene>
    <name evidence="2" type="ORF">NDU88_010613</name>
</gene>
<keyword evidence="3" id="KW-1185">Reference proteome</keyword>
<evidence type="ECO:0000313" key="2">
    <source>
        <dbReference type="EMBL" id="KAJ1157916.1"/>
    </source>
</evidence>
<proteinExistence type="predicted"/>
<dbReference type="Proteomes" id="UP001066276">
    <property type="component" value="Chromosome 5"/>
</dbReference>
<comment type="caution">
    <text evidence="2">The sequence shown here is derived from an EMBL/GenBank/DDBJ whole genome shotgun (WGS) entry which is preliminary data.</text>
</comment>
<organism evidence="2 3">
    <name type="scientific">Pleurodeles waltl</name>
    <name type="common">Iberian ribbed newt</name>
    <dbReference type="NCBI Taxonomy" id="8319"/>
    <lineage>
        <taxon>Eukaryota</taxon>
        <taxon>Metazoa</taxon>
        <taxon>Chordata</taxon>
        <taxon>Craniata</taxon>
        <taxon>Vertebrata</taxon>
        <taxon>Euteleostomi</taxon>
        <taxon>Amphibia</taxon>
        <taxon>Batrachia</taxon>
        <taxon>Caudata</taxon>
        <taxon>Salamandroidea</taxon>
        <taxon>Salamandridae</taxon>
        <taxon>Pleurodelinae</taxon>
        <taxon>Pleurodeles</taxon>
    </lineage>
</organism>
<evidence type="ECO:0000256" key="1">
    <source>
        <dbReference type="SAM" id="MobiDB-lite"/>
    </source>
</evidence>
<evidence type="ECO:0000313" key="3">
    <source>
        <dbReference type="Proteomes" id="UP001066276"/>
    </source>
</evidence>